<dbReference type="GO" id="GO:0005524">
    <property type="term" value="F:ATP binding"/>
    <property type="evidence" value="ECO:0007669"/>
    <property type="project" value="UniProtKB-KW"/>
</dbReference>
<dbReference type="GO" id="GO:0016887">
    <property type="term" value="F:ATP hydrolysis activity"/>
    <property type="evidence" value="ECO:0007669"/>
    <property type="project" value="InterPro"/>
</dbReference>
<keyword evidence="3" id="KW-1003">Cell membrane</keyword>
<proteinExistence type="predicted"/>
<dbReference type="InterPro" id="IPR003439">
    <property type="entry name" value="ABC_transporter-like_ATP-bd"/>
</dbReference>
<evidence type="ECO:0000313" key="13">
    <source>
        <dbReference type="Proteomes" id="UP000004459"/>
    </source>
</evidence>
<dbReference type="SUPFAM" id="SSF52540">
    <property type="entry name" value="P-loop containing nucleoside triphosphate hydrolases"/>
    <property type="match status" value="1"/>
</dbReference>
<organism evidence="12 13">
    <name type="scientific">Flavonifractor plautii ATCC 29863</name>
    <dbReference type="NCBI Taxonomy" id="411475"/>
    <lineage>
        <taxon>Bacteria</taxon>
        <taxon>Bacillati</taxon>
        <taxon>Bacillota</taxon>
        <taxon>Clostridia</taxon>
        <taxon>Eubacteriales</taxon>
        <taxon>Oscillospiraceae</taxon>
        <taxon>Flavonifractor</taxon>
    </lineage>
</organism>
<evidence type="ECO:0000256" key="5">
    <source>
        <dbReference type="ARBA" id="ARBA00022741"/>
    </source>
</evidence>
<dbReference type="AlphaFoldDB" id="G9YKW4"/>
<dbReference type="Pfam" id="PF00664">
    <property type="entry name" value="ABC_membrane"/>
    <property type="match status" value="1"/>
</dbReference>
<evidence type="ECO:0000256" key="1">
    <source>
        <dbReference type="ARBA" id="ARBA00004651"/>
    </source>
</evidence>
<dbReference type="PANTHER" id="PTHR43394">
    <property type="entry name" value="ATP-DEPENDENT PERMEASE MDL1, MITOCHONDRIAL"/>
    <property type="match status" value="1"/>
</dbReference>
<dbReference type="FunFam" id="3.40.50.300:FF:000854">
    <property type="entry name" value="Multidrug ABC transporter ATP-binding protein"/>
    <property type="match status" value="1"/>
</dbReference>
<gene>
    <name evidence="12" type="ORF">HMPREF0372_00124</name>
</gene>
<feature type="transmembrane region" description="Helical" evidence="9">
    <location>
        <begin position="134"/>
        <end position="154"/>
    </location>
</feature>
<dbReference type="PROSITE" id="PS50893">
    <property type="entry name" value="ABC_TRANSPORTER_2"/>
    <property type="match status" value="1"/>
</dbReference>
<sequence>MVVEANCELLLPALMARMIDEGVRLGRLDRILELGREMAGAAAVGIVCVLVRNLCSGTASQRFGADLRRGLFAKCLRLTEGGVDSLGSGSLVTRMSSDCDQLSKSVNSALRIGIKAPVLCIGSVVYAVGLDAGLSWIVVVVLVLVTALILWYLSQSSRRFRRVRAAMDRVNTTVQDFLRGIRLIRALGRERAETRRFQACSTELEQAGIHLQLMSAWFAPLVTLTVYLGTAAVLWAAGAQGTAVGTVSAFVTYMTQMLTALMTLVDVFKFLIRAQTSARRVEEVFQLPEEQDAPRPDCPAAETEPLLELRRVSFAYPSGSGLTALREVSFSLYRGEWLAVVGPTGAGKSTLAWLCARLYEPQAGEIRLEGRPLEALSLSEVRRQVTVATQQSALFSGTVQDNLSMGDRQAGEARLLEAVRTARAAGFVASAGGLDARLDQGGINFSGGQRQRLSLARALVRKSAVLILDDCTSALDVGTERAVLDGIGKRRDQAVVLITQRMDSVRLADRILVLEEGRQVGLGTHRQLLDTCPVYRELWASQTEEVGKDDEP</sequence>
<dbReference type="Gene3D" id="1.20.1560.10">
    <property type="entry name" value="ABC transporter type 1, transmembrane domain"/>
    <property type="match status" value="1"/>
</dbReference>
<dbReference type="GO" id="GO:0015421">
    <property type="term" value="F:ABC-type oligopeptide transporter activity"/>
    <property type="evidence" value="ECO:0007669"/>
    <property type="project" value="TreeGrafter"/>
</dbReference>
<dbReference type="HOGENOM" id="CLU_000604_84_3_9"/>
<dbReference type="InterPro" id="IPR017871">
    <property type="entry name" value="ABC_transporter-like_CS"/>
</dbReference>
<dbReference type="Proteomes" id="UP000004459">
    <property type="component" value="Unassembled WGS sequence"/>
</dbReference>
<evidence type="ECO:0000256" key="3">
    <source>
        <dbReference type="ARBA" id="ARBA00022475"/>
    </source>
</evidence>
<keyword evidence="7 9" id="KW-1133">Transmembrane helix</keyword>
<dbReference type="PANTHER" id="PTHR43394:SF1">
    <property type="entry name" value="ATP-BINDING CASSETTE SUB-FAMILY B MEMBER 10, MITOCHONDRIAL"/>
    <property type="match status" value="1"/>
</dbReference>
<keyword evidence="6 12" id="KW-0067">ATP-binding</keyword>
<dbReference type="PROSITE" id="PS00211">
    <property type="entry name" value="ABC_TRANSPORTER_1"/>
    <property type="match status" value="1"/>
</dbReference>
<dbReference type="STRING" id="292800.A4U99_15945"/>
<evidence type="ECO:0000259" key="10">
    <source>
        <dbReference type="PROSITE" id="PS50893"/>
    </source>
</evidence>
<dbReference type="InterPro" id="IPR003593">
    <property type="entry name" value="AAA+_ATPase"/>
</dbReference>
<comment type="caution">
    <text evidence="12">The sequence shown here is derived from an EMBL/GenBank/DDBJ whole genome shotgun (WGS) entry which is preliminary data.</text>
</comment>
<reference evidence="12 13" key="1">
    <citation type="submission" date="2011-08" db="EMBL/GenBank/DDBJ databases">
        <authorList>
            <person name="Weinstock G."/>
            <person name="Sodergren E."/>
            <person name="Clifton S."/>
            <person name="Fulton L."/>
            <person name="Fulton B."/>
            <person name="Courtney L."/>
            <person name="Fronick C."/>
            <person name="Harrison M."/>
            <person name="Strong C."/>
            <person name="Farmer C."/>
            <person name="Delahaunty K."/>
            <person name="Markovic C."/>
            <person name="Hall O."/>
            <person name="Minx P."/>
            <person name="Tomlinson C."/>
            <person name="Mitreva M."/>
            <person name="Hou S."/>
            <person name="Chen J."/>
            <person name="Wollam A."/>
            <person name="Pepin K.H."/>
            <person name="Johnson M."/>
            <person name="Bhonagiri V."/>
            <person name="Zhang X."/>
            <person name="Suruliraj S."/>
            <person name="Warren W."/>
            <person name="Chinwalla A."/>
            <person name="Mardis E.R."/>
            <person name="Wilson R.K."/>
        </authorList>
    </citation>
    <scope>NUCLEOTIDE SEQUENCE [LARGE SCALE GENOMIC DNA]</scope>
    <source>
        <strain evidence="12 13">ATCC 29863</strain>
    </source>
</reference>
<keyword evidence="2" id="KW-0813">Transport</keyword>
<dbReference type="Gene3D" id="3.40.50.300">
    <property type="entry name" value="P-loop containing nucleotide triphosphate hydrolases"/>
    <property type="match status" value="1"/>
</dbReference>
<feature type="transmembrane region" description="Helical" evidence="9">
    <location>
        <begin position="250"/>
        <end position="272"/>
    </location>
</feature>
<dbReference type="EMBL" id="AGCK01000013">
    <property type="protein sequence ID" value="EHM55167.1"/>
    <property type="molecule type" value="Genomic_DNA"/>
</dbReference>
<dbReference type="CDD" id="cd03228">
    <property type="entry name" value="ABCC_MRP_Like"/>
    <property type="match status" value="1"/>
</dbReference>
<feature type="domain" description="ABC transporter" evidence="10">
    <location>
        <begin position="307"/>
        <end position="541"/>
    </location>
</feature>
<dbReference type="InterPro" id="IPR027417">
    <property type="entry name" value="P-loop_NTPase"/>
</dbReference>
<feature type="transmembrane region" description="Helical" evidence="9">
    <location>
        <begin position="216"/>
        <end position="238"/>
    </location>
</feature>
<keyword evidence="8 9" id="KW-0472">Membrane</keyword>
<evidence type="ECO:0000256" key="7">
    <source>
        <dbReference type="ARBA" id="ARBA00022989"/>
    </source>
</evidence>
<evidence type="ECO:0000256" key="8">
    <source>
        <dbReference type="ARBA" id="ARBA00023136"/>
    </source>
</evidence>
<evidence type="ECO:0000259" key="11">
    <source>
        <dbReference type="PROSITE" id="PS50929"/>
    </source>
</evidence>
<accession>G9YKW4</accession>
<evidence type="ECO:0000256" key="9">
    <source>
        <dbReference type="SAM" id="Phobius"/>
    </source>
</evidence>
<evidence type="ECO:0000256" key="6">
    <source>
        <dbReference type="ARBA" id="ARBA00022840"/>
    </source>
</evidence>
<dbReference type="SMART" id="SM00382">
    <property type="entry name" value="AAA"/>
    <property type="match status" value="1"/>
</dbReference>
<keyword evidence="4 9" id="KW-0812">Transmembrane</keyword>
<dbReference type="InterPro" id="IPR039421">
    <property type="entry name" value="Type_1_exporter"/>
</dbReference>
<name>G9YKW4_FLAPL</name>
<dbReference type="InterPro" id="IPR036640">
    <property type="entry name" value="ABC1_TM_sf"/>
</dbReference>
<evidence type="ECO:0000256" key="2">
    <source>
        <dbReference type="ARBA" id="ARBA00022448"/>
    </source>
</evidence>
<dbReference type="Pfam" id="PF00005">
    <property type="entry name" value="ABC_tran"/>
    <property type="match status" value="1"/>
</dbReference>
<feature type="domain" description="ABC transmembrane type-1" evidence="11">
    <location>
        <begin position="1"/>
        <end position="273"/>
    </location>
</feature>
<protein>
    <submittedName>
        <fullName evidence="12">ABC transporter, ATP-binding protein</fullName>
    </submittedName>
</protein>
<dbReference type="CDD" id="cd18548">
    <property type="entry name" value="ABC_6TM_Tm287_like"/>
    <property type="match status" value="1"/>
</dbReference>
<dbReference type="SUPFAM" id="SSF90123">
    <property type="entry name" value="ABC transporter transmembrane region"/>
    <property type="match status" value="1"/>
</dbReference>
<evidence type="ECO:0000256" key="4">
    <source>
        <dbReference type="ARBA" id="ARBA00022692"/>
    </source>
</evidence>
<dbReference type="GO" id="GO:0005886">
    <property type="term" value="C:plasma membrane"/>
    <property type="evidence" value="ECO:0007669"/>
    <property type="project" value="UniProtKB-SubCell"/>
</dbReference>
<dbReference type="PATRIC" id="fig|411475.3.peg.109"/>
<evidence type="ECO:0000313" key="12">
    <source>
        <dbReference type="EMBL" id="EHM55167.1"/>
    </source>
</evidence>
<dbReference type="InterPro" id="IPR011527">
    <property type="entry name" value="ABC1_TM_dom"/>
</dbReference>
<comment type="subcellular location">
    <subcellularLocation>
        <location evidence="1">Cell membrane</location>
        <topology evidence="1">Multi-pass membrane protein</topology>
    </subcellularLocation>
</comment>
<keyword evidence="5" id="KW-0547">Nucleotide-binding</keyword>
<dbReference type="PROSITE" id="PS50929">
    <property type="entry name" value="ABC_TM1F"/>
    <property type="match status" value="1"/>
</dbReference>